<dbReference type="InterPro" id="IPR022812">
    <property type="entry name" value="Dynamin"/>
</dbReference>
<reference evidence="3 4" key="1">
    <citation type="journal article" date="2015" name="Genome Biol.">
        <title>Comparative genomics of Steinernema reveals deeply conserved gene regulatory networks.</title>
        <authorList>
            <person name="Dillman A.R."/>
            <person name="Macchietto M."/>
            <person name="Porter C.F."/>
            <person name="Rogers A."/>
            <person name="Williams B."/>
            <person name="Antoshechkin I."/>
            <person name="Lee M.M."/>
            <person name="Goodwin Z."/>
            <person name="Lu X."/>
            <person name="Lewis E.E."/>
            <person name="Goodrich-Blair H."/>
            <person name="Stock S.P."/>
            <person name="Adams B.J."/>
            <person name="Sternberg P.W."/>
            <person name="Mortazavi A."/>
        </authorList>
    </citation>
    <scope>NUCLEOTIDE SEQUENCE [LARGE SCALE GENOMIC DNA]</scope>
    <source>
        <strain evidence="3 4">ALL</strain>
    </source>
</reference>
<feature type="region of interest" description="Disordered" evidence="1">
    <location>
        <begin position="1"/>
        <end position="30"/>
    </location>
</feature>
<evidence type="ECO:0000259" key="2">
    <source>
        <dbReference type="PROSITE" id="PS51388"/>
    </source>
</evidence>
<name>A0A4V6I8F6_STECR</name>
<dbReference type="GO" id="GO:0005525">
    <property type="term" value="F:GTP binding"/>
    <property type="evidence" value="ECO:0007669"/>
    <property type="project" value="InterPro"/>
</dbReference>
<feature type="domain" description="GED" evidence="2">
    <location>
        <begin position="33"/>
        <end position="124"/>
    </location>
</feature>
<dbReference type="OrthoDB" id="5061070at2759"/>
<dbReference type="InterPro" id="IPR003130">
    <property type="entry name" value="GED"/>
</dbReference>
<dbReference type="EMBL" id="CM016762">
    <property type="protein sequence ID" value="TMS38013.1"/>
    <property type="molecule type" value="Genomic_DNA"/>
</dbReference>
<dbReference type="Gene3D" id="1.20.120.1240">
    <property type="entry name" value="Dynamin, middle domain"/>
    <property type="match status" value="1"/>
</dbReference>
<dbReference type="GO" id="GO:0008017">
    <property type="term" value="F:microtubule binding"/>
    <property type="evidence" value="ECO:0007669"/>
    <property type="project" value="TreeGrafter"/>
</dbReference>
<sequence length="125" mass="14691">MVGLMKREENRPVNGETSEKERKELTEREQRDCQVIERLIKSYFMIIRKNVQDAVPKAIMNFLVNYVQEHLQSELVKQLYRNEIIDDLLAESETMAQQRREAVEMLDSLCTATVLIGEVGETQMW</sequence>
<proteinExistence type="predicted"/>
<keyword evidence="4" id="KW-1185">Reference proteome</keyword>
<dbReference type="Proteomes" id="UP000298663">
    <property type="component" value="Chromosome X"/>
</dbReference>
<dbReference type="GO" id="GO:0005739">
    <property type="term" value="C:mitochondrion"/>
    <property type="evidence" value="ECO:0007669"/>
    <property type="project" value="TreeGrafter"/>
</dbReference>
<dbReference type="PANTHER" id="PTHR11566:SF21">
    <property type="entry name" value="DYNAMIN RELATED PROTEIN 1, ISOFORM A"/>
    <property type="match status" value="1"/>
</dbReference>
<evidence type="ECO:0000313" key="4">
    <source>
        <dbReference type="Proteomes" id="UP000298663"/>
    </source>
</evidence>
<dbReference type="GO" id="GO:0016559">
    <property type="term" value="P:peroxisome fission"/>
    <property type="evidence" value="ECO:0007669"/>
    <property type="project" value="TreeGrafter"/>
</dbReference>
<dbReference type="GO" id="GO:0003924">
    <property type="term" value="F:GTPase activity"/>
    <property type="evidence" value="ECO:0007669"/>
    <property type="project" value="InterPro"/>
</dbReference>
<protein>
    <recommendedName>
        <fullName evidence="2">GED domain-containing protein</fullName>
    </recommendedName>
</protein>
<reference evidence="3 4" key="2">
    <citation type="journal article" date="2019" name="G3 (Bethesda)">
        <title>Hybrid Assembly of the Genome of the Entomopathogenic Nematode Steinernema carpocapsae Identifies the X-Chromosome.</title>
        <authorList>
            <person name="Serra L."/>
            <person name="Macchietto M."/>
            <person name="Macias-Munoz A."/>
            <person name="McGill C.J."/>
            <person name="Rodriguez I.M."/>
            <person name="Rodriguez B."/>
            <person name="Murad R."/>
            <person name="Mortazavi A."/>
        </authorList>
    </citation>
    <scope>NUCLEOTIDE SEQUENCE [LARGE SCALE GENOMIC DNA]</scope>
    <source>
        <strain evidence="3 4">ALL</strain>
    </source>
</reference>
<evidence type="ECO:0000313" key="3">
    <source>
        <dbReference type="EMBL" id="TMS38013.1"/>
    </source>
</evidence>
<dbReference type="STRING" id="34508.A0A4V6I8F6"/>
<dbReference type="GO" id="GO:0005874">
    <property type="term" value="C:microtubule"/>
    <property type="evidence" value="ECO:0007669"/>
    <property type="project" value="TreeGrafter"/>
</dbReference>
<dbReference type="GO" id="GO:0000266">
    <property type="term" value="P:mitochondrial fission"/>
    <property type="evidence" value="ECO:0007669"/>
    <property type="project" value="TreeGrafter"/>
</dbReference>
<dbReference type="Pfam" id="PF02212">
    <property type="entry name" value="GED"/>
    <property type="match status" value="1"/>
</dbReference>
<comment type="caution">
    <text evidence="3">The sequence shown here is derived from an EMBL/GenBank/DDBJ whole genome shotgun (WGS) entry which is preliminary data.</text>
</comment>
<evidence type="ECO:0000256" key="1">
    <source>
        <dbReference type="SAM" id="MobiDB-lite"/>
    </source>
</evidence>
<dbReference type="AlphaFoldDB" id="A0A4V6I8F6"/>
<organism evidence="3 4">
    <name type="scientific">Steinernema carpocapsae</name>
    <name type="common">Entomopathogenic nematode</name>
    <dbReference type="NCBI Taxonomy" id="34508"/>
    <lineage>
        <taxon>Eukaryota</taxon>
        <taxon>Metazoa</taxon>
        <taxon>Ecdysozoa</taxon>
        <taxon>Nematoda</taxon>
        <taxon>Chromadorea</taxon>
        <taxon>Rhabditida</taxon>
        <taxon>Tylenchina</taxon>
        <taxon>Panagrolaimomorpha</taxon>
        <taxon>Strongyloidoidea</taxon>
        <taxon>Steinernematidae</taxon>
        <taxon>Steinernema</taxon>
    </lineage>
</organism>
<dbReference type="PROSITE" id="PS51388">
    <property type="entry name" value="GED"/>
    <property type="match status" value="1"/>
</dbReference>
<dbReference type="InterPro" id="IPR020850">
    <property type="entry name" value="GED_dom"/>
</dbReference>
<dbReference type="GO" id="GO:0006897">
    <property type="term" value="P:endocytosis"/>
    <property type="evidence" value="ECO:0007669"/>
    <property type="project" value="TreeGrafter"/>
</dbReference>
<gene>
    <name evidence="3" type="ORF">L596_004829</name>
</gene>
<dbReference type="GO" id="GO:0016020">
    <property type="term" value="C:membrane"/>
    <property type="evidence" value="ECO:0007669"/>
    <property type="project" value="TreeGrafter"/>
</dbReference>
<dbReference type="PANTHER" id="PTHR11566">
    <property type="entry name" value="DYNAMIN"/>
    <property type="match status" value="1"/>
</dbReference>
<dbReference type="SMART" id="SM00302">
    <property type="entry name" value="GED"/>
    <property type="match status" value="1"/>
</dbReference>
<dbReference type="EMBL" id="AZBU02000001">
    <property type="protein sequence ID" value="TMS38013.1"/>
    <property type="molecule type" value="Genomic_DNA"/>
</dbReference>
<dbReference type="GO" id="GO:0048312">
    <property type="term" value="P:intracellular distribution of mitochondria"/>
    <property type="evidence" value="ECO:0007669"/>
    <property type="project" value="TreeGrafter"/>
</dbReference>
<accession>A0A4V6I8F6</accession>